<feature type="compositionally biased region" description="Acidic residues" evidence="1">
    <location>
        <begin position="355"/>
        <end position="364"/>
    </location>
</feature>
<sequence length="976" mass="104250">MTDSSANPRNYGERPLHEDDPLMELSRIMDFGTPADANVAWNERQSTQFGNTHFEDRTNPGFDPSLDLERELLGDFSDYSQPAEQSQFAAPAHDDSYLADAPLIHEEELASALEDELDLQMDQEERAPQPEAPSFETLEFEEADRTEPVPQFDYNDYSAARDSHEDTFAASSPAYGRRETIEPLQIDQDDYDPTIYQPAIEPHEEVYQAARLPDWNVQAVEPEQPSYAAVSTPVSLEDELENLLFGDEPKPVSHDETYFSHVAPTETPNAHHDAVPVQNSGYQDEPELNDLHFDEPAYSEPQAAAPVTQAQAYAPQAIPAGYPYYTRSNFSSGVPGQDTLATTPQADYPSATPSLDDEDNFSFDDDFSFDVEEAATAAAGEGTEDDLSELDEISLSEDDFGFEPSGDVSNVQDENAFNEDDFFTEDDLDLNVEPEEEPTAYAHAVRSDDEYRSSPASFSPFGTANRAAISAPAPEVETLSVAEEKVEQTHSLDLPEINYGEEETNAGLTDLEAEFAEVFNTVGVDETAKSDAQSEADRAFEDIFRESASSYLPNSGASLGAAVGAAAMGVGAAAAAGAYGRSQATAQAPVQFNPSSQLGNEDDFYNHWAAQGAQPLEAGDYGERAAMQPEDDLGSAAEAYRNRPVRGRRGLILASVAGVAVLLGGIGYHFLGGAGSGEPVVIRADNQPIKMQPENPGGATVPNQDKAVYDRVAGTLPNNPEQKSLITSGEEPVDISGTDDSENMVDNTPEEPQVANNAPAVNQDNRNAPLVQPREVETMIVRPDGSIIQPSPAPEETASQMPPANSTQPAAPAGGDEIAALAAGNAPAEPAAQVSPQPQQAAETPRLPVRAPVVPSRPAEQPVNIVGNVPQRTQAPAASNPAPAPAAPQIASAAGAGGYFIQIASQPSAELAQKSYANMAQKYGSVIGGRSVDIKRADIPGKGTYYRVRVQGGSKDDASALCARLKSAGGSCFVTQ</sequence>
<proteinExistence type="predicted"/>
<feature type="transmembrane region" description="Helical" evidence="2">
    <location>
        <begin position="651"/>
        <end position="671"/>
    </location>
</feature>
<keyword evidence="2" id="KW-1133">Transmembrane helix</keyword>
<dbReference type="RefSeq" id="WP_121986064.1">
    <property type="nucleotide sequence ID" value="NZ_CP099967.1"/>
</dbReference>
<name>A0ABY5UCE9_9HYPH</name>
<feature type="compositionally biased region" description="Polar residues" evidence="1">
    <location>
        <begin position="797"/>
        <end position="809"/>
    </location>
</feature>
<evidence type="ECO:0000256" key="2">
    <source>
        <dbReference type="SAM" id="Phobius"/>
    </source>
</evidence>
<reference evidence="4" key="1">
    <citation type="submission" date="2022-06" db="EMBL/GenBank/DDBJ databases">
        <title>Complete Genome Sequence of Deoxynivalenol-bioadsorption Ochrobactrum pseudintermedium ASAG-D25.</title>
        <authorList>
            <person name="Wang N."/>
        </authorList>
    </citation>
    <scope>NUCLEOTIDE SEQUENCE</scope>
    <source>
        <strain evidence="4">ASAG-D25</strain>
    </source>
</reference>
<dbReference type="InterPro" id="IPR036680">
    <property type="entry name" value="SPOR-like_sf"/>
</dbReference>
<feature type="region of interest" description="Disordered" evidence="1">
    <location>
        <begin position="121"/>
        <end position="194"/>
    </location>
</feature>
<dbReference type="Pfam" id="PF05036">
    <property type="entry name" value="SPOR"/>
    <property type="match status" value="1"/>
</dbReference>
<keyword evidence="2" id="KW-0472">Membrane</keyword>
<dbReference type="InterPro" id="IPR007730">
    <property type="entry name" value="SPOR-like_dom"/>
</dbReference>
<feature type="region of interest" description="Disordered" evidence="1">
    <location>
        <begin position="47"/>
        <end position="66"/>
    </location>
</feature>
<dbReference type="PROSITE" id="PS51724">
    <property type="entry name" value="SPOR"/>
    <property type="match status" value="1"/>
</dbReference>
<feature type="compositionally biased region" description="Polar residues" evidence="1">
    <location>
        <begin position="335"/>
        <end position="345"/>
    </location>
</feature>
<dbReference type="EMBL" id="CP099967">
    <property type="protein sequence ID" value="UWL60586.1"/>
    <property type="molecule type" value="Genomic_DNA"/>
</dbReference>
<feature type="compositionally biased region" description="Basic and acidic residues" evidence="1">
    <location>
        <begin position="11"/>
        <end position="20"/>
    </location>
</feature>
<feature type="region of interest" description="Disordered" evidence="1">
    <location>
        <begin position="1"/>
        <end position="20"/>
    </location>
</feature>
<feature type="region of interest" description="Disordered" evidence="1">
    <location>
        <begin position="716"/>
        <end position="742"/>
    </location>
</feature>
<keyword evidence="2" id="KW-0812">Transmembrane</keyword>
<feature type="domain" description="SPOR" evidence="3">
    <location>
        <begin position="893"/>
        <end position="976"/>
    </location>
</feature>
<feature type="compositionally biased region" description="Polar residues" evidence="1">
    <location>
        <begin position="716"/>
        <end position="727"/>
    </location>
</feature>
<evidence type="ECO:0000256" key="1">
    <source>
        <dbReference type="SAM" id="MobiDB-lite"/>
    </source>
</evidence>
<organism evidence="4 5">
    <name type="scientific">Brucella pseudintermedia</name>
    <dbReference type="NCBI Taxonomy" id="370111"/>
    <lineage>
        <taxon>Bacteria</taxon>
        <taxon>Pseudomonadati</taxon>
        <taxon>Pseudomonadota</taxon>
        <taxon>Alphaproteobacteria</taxon>
        <taxon>Hyphomicrobiales</taxon>
        <taxon>Brucellaceae</taxon>
        <taxon>Brucella/Ochrobactrum group</taxon>
        <taxon>Brucella</taxon>
    </lineage>
</organism>
<dbReference type="Proteomes" id="UP001058739">
    <property type="component" value="Chromosome 01"/>
</dbReference>
<feature type="region of interest" description="Disordered" evidence="1">
    <location>
        <begin position="785"/>
        <end position="845"/>
    </location>
</feature>
<protein>
    <submittedName>
        <fullName evidence="4">SPOR domain-containing protein</fullName>
    </submittedName>
</protein>
<feature type="transmembrane region" description="Helical" evidence="2">
    <location>
        <begin position="559"/>
        <end position="579"/>
    </location>
</feature>
<evidence type="ECO:0000313" key="4">
    <source>
        <dbReference type="EMBL" id="UWL60586.1"/>
    </source>
</evidence>
<keyword evidence="5" id="KW-1185">Reference proteome</keyword>
<feature type="compositionally biased region" description="Low complexity" evidence="1">
    <location>
        <begin position="819"/>
        <end position="845"/>
    </location>
</feature>
<evidence type="ECO:0000313" key="5">
    <source>
        <dbReference type="Proteomes" id="UP001058739"/>
    </source>
</evidence>
<evidence type="ECO:0000259" key="3">
    <source>
        <dbReference type="PROSITE" id="PS51724"/>
    </source>
</evidence>
<feature type="compositionally biased region" description="Acidic residues" evidence="1">
    <location>
        <begin position="731"/>
        <end position="742"/>
    </location>
</feature>
<feature type="region of interest" description="Disordered" evidence="1">
    <location>
        <begin position="335"/>
        <end position="364"/>
    </location>
</feature>
<dbReference type="Gene3D" id="3.30.70.1070">
    <property type="entry name" value="Sporulation related repeat"/>
    <property type="match status" value="1"/>
</dbReference>
<accession>A0ABY5UCE9</accession>
<gene>
    <name evidence="4" type="ORF">NIK97_02110</name>
</gene>